<dbReference type="Proteomes" id="UP000030764">
    <property type="component" value="Unassembled WGS sequence"/>
</dbReference>
<dbReference type="OrthoDB" id="10326793at2759"/>
<reference evidence="8 9" key="1">
    <citation type="journal article" date="2014" name="Nat. Genet.">
        <title>Genome and transcriptome of the porcine whipworm Trichuris suis.</title>
        <authorList>
            <person name="Jex A.R."/>
            <person name="Nejsum P."/>
            <person name="Schwarz E.M."/>
            <person name="Hu L."/>
            <person name="Young N.D."/>
            <person name="Hall R.S."/>
            <person name="Korhonen P.K."/>
            <person name="Liao S."/>
            <person name="Thamsborg S."/>
            <person name="Xia J."/>
            <person name="Xu P."/>
            <person name="Wang S."/>
            <person name="Scheerlinck J.P."/>
            <person name="Hofmann A."/>
            <person name="Sternberg P.W."/>
            <person name="Wang J."/>
            <person name="Gasser R.B."/>
        </authorList>
    </citation>
    <scope>NUCLEOTIDE SEQUENCE [LARGE SCALE GENOMIC DNA]</scope>
    <source>
        <strain evidence="8">DCEP-RM93F</strain>
        <strain evidence="7">DCEP-RM93M</strain>
    </source>
</reference>
<dbReference type="Gene3D" id="6.10.250.3410">
    <property type="entry name" value="DBF zinc finger"/>
    <property type="match status" value="1"/>
</dbReference>
<keyword evidence="9" id="KW-1185">Reference proteome</keyword>
<evidence type="ECO:0000313" key="9">
    <source>
        <dbReference type="Proteomes" id="UP000030764"/>
    </source>
</evidence>
<evidence type="ECO:0000256" key="5">
    <source>
        <dbReference type="SAM" id="MobiDB-lite"/>
    </source>
</evidence>
<organism evidence="8">
    <name type="scientific">Trichuris suis</name>
    <name type="common">pig whipworm</name>
    <dbReference type="NCBI Taxonomy" id="68888"/>
    <lineage>
        <taxon>Eukaryota</taxon>
        <taxon>Metazoa</taxon>
        <taxon>Ecdysozoa</taxon>
        <taxon>Nematoda</taxon>
        <taxon>Enoplea</taxon>
        <taxon>Dorylaimia</taxon>
        <taxon>Trichinellida</taxon>
        <taxon>Trichuridae</taxon>
        <taxon>Trichuris</taxon>
    </lineage>
</organism>
<dbReference type="Proteomes" id="UP000030758">
    <property type="component" value="Unassembled WGS sequence"/>
</dbReference>
<keyword evidence="3" id="KW-0862">Zinc</keyword>
<accession>A0A085NNX1</accession>
<gene>
    <name evidence="7" type="ORF">M513_04988</name>
    <name evidence="8" type="ORF">M514_04988</name>
</gene>
<dbReference type="GO" id="GO:0003676">
    <property type="term" value="F:nucleic acid binding"/>
    <property type="evidence" value="ECO:0007669"/>
    <property type="project" value="InterPro"/>
</dbReference>
<dbReference type="AlphaFoldDB" id="A0A085NNX1"/>
<dbReference type="InterPro" id="IPR006572">
    <property type="entry name" value="Znf_DBF"/>
</dbReference>
<evidence type="ECO:0000256" key="2">
    <source>
        <dbReference type="ARBA" id="ARBA00022771"/>
    </source>
</evidence>
<dbReference type="PROSITE" id="PS51265">
    <property type="entry name" value="ZF_DBF4"/>
    <property type="match status" value="1"/>
</dbReference>
<feature type="domain" description="DBF4-type" evidence="6">
    <location>
        <begin position="217"/>
        <end position="266"/>
    </location>
</feature>
<evidence type="ECO:0000256" key="4">
    <source>
        <dbReference type="PROSITE-ProRule" id="PRU00600"/>
    </source>
</evidence>
<evidence type="ECO:0000259" key="6">
    <source>
        <dbReference type="PROSITE" id="PS51265"/>
    </source>
</evidence>
<evidence type="ECO:0000256" key="1">
    <source>
        <dbReference type="ARBA" id="ARBA00022723"/>
    </source>
</evidence>
<dbReference type="Pfam" id="PF07535">
    <property type="entry name" value="zf-DBF"/>
    <property type="match status" value="1"/>
</dbReference>
<proteinExistence type="predicted"/>
<dbReference type="InterPro" id="IPR038545">
    <property type="entry name" value="Znf_DBF_sf"/>
</dbReference>
<sequence length="398" mass="45715">MDVVKEVTGSRFFLHIRRPEEAKRFEYWIIEKGGIVSIFLDGTESVIVTDDPLYNKYRQKIVNYLVQHPTSKLFFKLPAPLREAIRSKVPIVSKDEFKQYAEKVDPRSFSLAIFPVMAPFRSQKETVPTGSRCLCKPYLIVRDEERKYRPLIFEPSAKYSSEKHTYAGTSEVYRTKMFSKMSRQSLVPSQRNIPGSLKHKISAAESFLERKRSKRHITIRQKVCKLCKLDFANLKEHLESSMHRRVVQSEHTWKALDEVQHLCPSFDDFLQQLPVRVQQEQCEEMDKNGGTVEEQKSNGNYVSMAEQDVVKENAAGEAPGNIPEKDGITADNMQSPNANTSKEIVAEESPQEVSNRNILQRCVSVCEEFDAKSKVETFVSCSTQFEEVVKLIVKEFAT</sequence>
<dbReference type="EMBL" id="KL367483">
    <property type="protein sequence ID" value="KFD71167.1"/>
    <property type="molecule type" value="Genomic_DNA"/>
</dbReference>
<evidence type="ECO:0000313" key="7">
    <source>
        <dbReference type="EMBL" id="KFD54211.1"/>
    </source>
</evidence>
<name>A0A085NNX1_9BILA</name>
<protein>
    <recommendedName>
        <fullName evidence="6">DBF4-type domain-containing protein</fullName>
    </recommendedName>
</protein>
<evidence type="ECO:0000256" key="3">
    <source>
        <dbReference type="ARBA" id="ARBA00022833"/>
    </source>
</evidence>
<keyword evidence="1" id="KW-0479">Metal-binding</keyword>
<dbReference type="GO" id="GO:0008270">
    <property type="term" value="F:zinc ion binding"/>
    <property type="evidence" value="ECO:0007669"/>
    <property type="project" value="UniProtKB-KW"/>
</dbReference>
<evidence type="ECO:0000313" key="8">
    <source>
        <dbReference type="EMBL" id="KFD71167.1"/>
    </source>
</evidence>
<keyword evidence="2 4" id="KW-0863">Zinc-finger</keyword>
<dbReference type="EMBL" id="KL363210">
    <property type="protein sequence ID" value="KFD54211.1"/>
    <property type="molecule type" value="Genomic_DNA"/>
</dbReference>
<feature type="region of interest" description="Disordered" evidence="5">
    <location>
        <begin position="316"/>
        <end position="336"/>
    </location>
</feature>